<dbReference type="PRINTS" id="PR00368">
    <property type="entry name" value="FADPNR"/>
</dbReference>
<organism evidence="7">
    <name type="scientific">uncultured bacterium UPO38</name>
    <dbReference type="NCBI Taxonomy" id="1776965"/>
    <lineage>
        <taxon>Bacteria</taxon>
        <taxon>environmental samples</taxon>
    </lineage>
</organism>
<proteinExistence type="predicted"/>
<evidence type="ECO:0000313" key="7">
    <source>
        <dbReference type="EMBL" id="AMK59100.1"/>
    </source>
</evidence>
<evidence type="ECO:0008006" key="8">
    <source>
        <dbReference type="Google" id="ProtNLM"/>
    </source>
</evidence>
<comment type="cofactor">
    <cofactor evidence="1">
        <name>FAD</name>
        <dbReference type="ChEBI" id="CHEBI:57692"/>
    </cofactor>
</comment>
<dbReference type="EMBL" id="KU144968">
    <property type="protein sequence ID" value="AMK59100.1"/>
    <property type="molecule type" value="Genomic_DNA"/>
</dbReference>
<dbReference type="InterPro" id="IPR050446">
    <property type="entry name" value="FAD-oxidoreductase/Apoptosis"/>
</dbReference>
<dbReference type="GO" id="GO:0005737">
    <property type="term" value="C:cytoplasm"/>
    <property type="evidence" value="ECO:0007669"/>
    <property type="project" value="TreeGrafter"/>
</dbReference>
<dbReference type="SUPFAM" id="SSF51905">
    <property type="entry name" value="FAD/NAD(P)-binding domain"/>
    <property type="match status" value="1"/>
</dbReference>
<evidence type="ECO:0000256" key="1">
    <source>
        <dbReference type="ARBA" id="ARBA00001974"/>
    </source>
</evidence>
<evidence type="ECO:0000256" key="2">
    <source>
        <dbReference type="ARBA" id="ARBA00022630"/>
    </source>
</evidence>
<evidence type="ECO:0000256" key="3">
    <source>
        <dbReference type="ARBA" id="ARBA00022827"/>
    </source>
</evidence>
<dbReference type="Gene3D" id="3.50.50.60">
    <property type="entry name" value="FAD/NAD(P)-binding domain"/>
    <property type="match status" value="2"/>
</dbReference>
<protein>
    <recommendedName>
        <fullName evidence="8">Ferredoxin reductase</fullName>
    </recommendedName>
</protein>
<dbReference type="PANTHER" id="PTHR43557:SF2">
    <property type="entry name" value="RIESKE DOMAIN-CONTAINING PROTEIN-RELATED"/>
    <property type="match status" value="1"/>
</dbReference>
<reference evidence="7" key="1">
    <citation type="journal article" date="2016" name="Appl. Environ. Microbiol.">
        <title>Functional Metagenomics of a Biostimulated Petroleum-Contaminated Soil Reveals an Extraordinary Diversity of Extradiol Dioxygenases.</title>
        <authorList>
            <person name="Terron-Gonzalez L."/>
            <person name="Martin-Cabello G."/>
            <person name="Ferrer M."/>
            <person name="Santero E."/>
        </authorList>
    </citation>
    <scope>NUCLEOTIDE SEQUENCE</scope>
</reference>
<dbReference type="InterPro" id="IPR023753">
    <property type="entry name" value="FAD/NAD-binding_dom"/>
</dbReference>
<dbReference type="AlphaFoldDB" id="A0A126SXR7"/>
<dbReference type="InterPro" id="IPR028202">
    <property type="entry name" value="Reductase_C"/>
</dbReference>
<dbReference type="InterPro" id="IPR016156">
    <property type="entry name" value="FAD/NAD-linked_Rdtase_dimer_sf"/>
</dbReference>
<feature type="domain" description="Reductase C-terminal" evidence="6">
    <location>
        <begin position="318"/>
        <end position="401"/>
    </location>
</feature>
<dbReference type="GO" id="GO:0016651">
    <property type="term" value="F:oxidoreductase activity, acting on NAD(P)H"/>
    <property type="evidence" value="ECO:0007669"/>
    <property type="project" value="TreeGrafter"/>
</dbReference>
<dbReference type="Pfam" id="PF14759">
    <property type="entry name" value="Reductase_C"/>
    <property type="match status" value="1"/>
</dbReference>
<evidence type="ECO:0000256" key="4">
    <source>
        <dbReference type="ARBA" id="ARBA00023002"/>
    </source>
</evidence>
<dbReference type="Pfam" id="PF07992">
    <property type="entry name" value="Pyr_redox_2"/>
    <property type="match status" value="1"/>
</dbReference>
<keyword evidence="4" id="KW-0560">Oxidoreductase</keyword>
<accession>A0A126SXR7</accession>
<sequence length="406" mass="43231">MKSEPSLGPVVVLGGGLAAVSFASTLRAGGYTDRICVVDADREPAYDRPPLSKEFQHHGDAEQIRLDLSRAAGVEWLRGCRADAVDPAQRVVRLDDGTTLEYRTLVFATGARPRELALLRDAPMPVLTLRTLDDARRIRALLAPGVRLLVVGAGVIGLELAATARARGCEVVVVEALDRPMSRACPETLAEVVAQYHRDHGVDLRFGTYVSGHAGDVVTLGDGTPHAADLVVVGIGVVANDELARAAGIACDDGIFVDALGRTTCPGVYAIGDVTRQRHPSSGRFDRIETWSNAQNQGAALARALLDPTPKPFAEVPWYWSDQFDLRLQVAGLASGDEQLVRGTVAPGSPFALIQLRQGRAVGVACANNAREFQALKRLLAGALLPDPKALADPSTDLRKLIVAAR</sequence>
<dbReference type="PRINTS" id="PR00469">
    <property type="entry name" value="PNDRDTASEII"/>
</dbReference>
<feature type="domain" description="FAD/NAD(P)-binding" evidence="5">
    <location>
        <begin position="10"/>
        <end position="298"/>
    </location>
</feature>
<evidence type="ECO:0000259" key="5">
    <source>
        <dbReference type="Pfam" id="PF07992"/>
    </source>
</evidence>
<dbReference type="SUPFAM" id="SSF55424">
    <property type="entry name" value="FAD/NAD-linked reductases, dimerisation (C-terminal) domain"/>
    <property type="match status" value="1"/>
</dbReference>
<dbReference type="InterPro" id="IPR036188">
    <property type="entry name" value="FAD/NAD-bd_sf"/>
</dbReference>
<dbReference type="Gene3D" id="3.30.390.30">
    <property type="match status" value="1"/>
</dbReference>
<name>A0A126SXR7_9BACT</name>
<evidence type="ECO:0000259" key="6">
    <source>
        <dbReference type="Pfam" id="PF14759"/>
    </source>
</evidence>
<keyword evidence="2" id="KW-0285">Flavoprotein</keyword>
<dbReference type="PANTHER" id="PTHR43557">
    <property type="entry name" value="APOPTOSIS-INDUCING FACTOR 1"/>
    <property type="match status" value="1"/>
</dbReference>
<keyword evidence="3" id="KW-0274">FAD</keyword>